<feature type="transmembrane region" description="Helical" evidence="8">
    <location>
        <begin position="109"/>
        <end position="129"/>
    </location>
</feature>
<comment type="subcellular location">
    <subcellularLocation>
        <location evidence="1">Cell membrane</location>
        <topology evidence="1">Multi-pass membrane protein</topology>
    </subcellularLocation>
</comment>
<evidence type="ECO:0000259" key="9">
    <source>
        <dbReference type="PROSITE" id="PS51105"/>
    </source>
</evidence>
<dbReference type="Proteomes" id="UP000051576">
    <property type="component" value="Unassembled WGS sequence"/>
</dbReference>
<sequence length="361" mass="38374">MTQGNNLSFGIMGLVAAYGIASSFAESHGVDGKGSGIVALSSFLIVTPTITTSGKSPLTGIDLTYMGSKGLFVAILLGLLSGWVYQWFVNHHVTIKLPSSVPPAVSESFVSLIPGAVIITFWLIIFGILSKFNLNIHDILLDLLTKPLGLIGDTLGGTLIAILLNSAFWFVGIHGGNIVNTVISPIWLMNTDQNRLAFQAGKHLPNIITQPFIDNFVYMGGSGATIGLVIVIALLSLRKTTSSLTKTMAPVTLVPGLFNINEPTMFGVPVVLNISLIIPFILAPMCNAIITYSAMSLGIVHNTIGVTIPWTMPPVISGFLATGGHISGSIDQVVCVIVDCLIYYPFYSVVEKENKKGITTV</sequence>
<keyword evidence="5 8" id="KW-0812">Transmembrane</keyword>
<evidence type="ECO:0000256" key="8">
    <source>
        <dbReference type="SAM" id="Phobius"/>
    </source>
</evidence>
<dbReference type="GO" id="GO:1901264">
    <property type="term" value="P:carbohydrate derivative transport"/>
    <property type="evidence" value="ECO:0007669"/>
    <property type="project" value="TreeGrafter"/>
</dbReference>
<dbReference type="PATRIC" id="fig|1133569.4.peg.621"/>
<evidence type="ECO:0000256" key="3">
    <source>
        <dbReference type="ARBA" id="ARBA00022475"/>
    </source>
</evidence>
<dbReference type="InterPro" id="IPR003352">
    <property type="entry name" value="PTS_EIIC"/>
</dbReference>
<keyword evidence="2" id="KW-0813">Transport</keyword>
<evidence type="ECO:0000256" key="4">
    <source>
        <dbReference type="ARBA" id="ARBA00022597"/>
    </source>
</evidence>
<reference evidence="10 11" key="1">
    <citation type="journal article" date="2015" name="Genome Announc.">
        <title>Expanding the biotechnology potential of lactobacilli through comparative genomics of 213 strains and associated genera.</title>
        <authorList>
            <person name="Sun Z."/>
            <person name="Harris H.M."/>
            <person name="McCann A."/>
            <person name="Guo C."/>
            <person name="Argimon S."/>
            <person name="Zhang W."/>
            <person name="Yang X."/>
            <person name="Jeffery I.B."/>
            <person name="Cooney J.C."/>
            <person name="Kagawa T.F."/>
            <person name="Liu W."/>
            <person name="Song Y."/>
            <person name="Salvetti E."/>
            <person name="Wrobel A."/>
            <person name="Rasinkangas P."/>
            <person name="Parkhill J."/>
            <person name="Rea M.C."/>
            <person name="O'Sullivan O."/>
            <person name="Ritari J."/>
            <person name="Douillard F.P."/>
            <person name="Paul Ross R."/>
            <person name="Yang R."/>
            <person name="Briner A.E."/>
            <person name="Felis G.E."/>
            <person name="de Vos W.M."/>
            <person name="Barrangou R."/>
            <person name="Klaenhammer T.R."/>
            <person name="Caufield P.W."/>
            <person name="Cui Y."/>
            <person name="Zhang H."/>
            <person name="O'Toole P.W."/>
        </authorList>
    </citation>
    <scope>NUCLEOTIDE SEQUENCE [LARGE SCALE GENOMIC DNA]</scope>
    <source>
        <strain evidence="10 11">DSM 20605</strain>
    </source>
</reference>
<dbReference type="RefSeq" id="WP_051006539.1">
    <property type="nucleotide sequence ID" value="NZ_AYYX01000170.1"/>
</dbReference>
<dbReference type="PROSITE" id="PS51105">
    <property type="entry name" value="PTS_EIIC_TYPE_3"/>
    <property type="match status" value="1"/>
</dbReference>
<evidence type="ECO:0000313" key="11">
    <source>
        <dbReference type="Proteomes" id="UP000051576"/>
    </source>
</evidence>
<keyword evidence="7 8" id="KW-0472">Membrane</keyword>
<evidence type="ECO:0000256" key="1">
    <source>
        <dbReference type="ARBA" id="ARBA00004651"/>
    </source>
</evidence>
<dbReference type="STRING" id="1133569.FD21_GL000583"/>
<dbReference type="PANTHER" id="PTHR33989">
    <property type="match status" value="1"/>
</dbReference>
<dbReference type="Pfam" id="PF02378">
    <property type="entry name" value="PTS_EIIC"/>
    <property type="match status" value="1"/>
</dbReference>
<feature type="transmembrane region" description="Helical" evidence="8">
    <location>
        <begin position="70"/>
        <end position="89"/>
    </location>
</feature>
<evidence type="ECO:0000313" key="10">
    <source>
        <dbReference type="EMBL" id="KRM81777.1"/>
    </source>
</evidence>
<dbReference type="NCBIfam" id="TIGR00410">
    <property type="entry name" value="lacE"/>
    <property type="match status" value="1"/>
</dbReference>
<organism evidence="10 11">
    <name type="scientific">Liquorilactobacillus vini DSM 20605</name>
    <dbReference type="NCBI Taxonomy" id="1133569"/>
    <lineage>
        <taxon>Bacteria</taxon>
        <taxon>Bacillati</taxon>
        <taxon>Bacillota</taxon>
        <taxon>Bacilli</taxon>
        <taxon>Lactobacillales</taxon>
        <taxon>Lactobacillaceae</taxon>
        <taxon>Liquorilactobacillus</taxon>
    </lineage>
</organism>
<feature type="domain" description="PTS EIIC type-3" evidence="9">
    <location>
        <begin position="1"/>
        <end position="346"/>
    </location>
</feature>
<keyword evidence="11" id="KW-1185">Reference proteome</keyword>
<proteinExistence type="predicted"/>
<evidence type="ECO:0000256" key="6">
    <source>
        <dbReference type="ARBA" id="ARBA00022989"/>
    </source>
</evidence>
<gene>
    <name evidence="10" type="ORF">FD21_GL000583</name>
</gene>
<accession>A0A0R2BQX0</accession>
<dbReference type="GO" id="GO:0009401">
    <property type="term" value="P:phosphoenolpyruvate-dependent sugar phosphotransferase system"/>
    <property type="evidence" value="ECO:0007669"/>
    <property type="project" value="InterPro"/>
</dbReference>
<feature type="transmembrane region" description="Helical" evidence="8">
    <location>
        <begin position="37"/>
        <end position="58"/>
    </location>
</feature>
<dbReference type="InterPro" id="IPR004501">
    <property type="entry name" value="PTS_EIIC_3"/>
</dbReference>
<keyword evidence="3" id="KW-1003">Cell membrane</keyword>
<dbReference type="eggNOG" id="COG1455">
    <property type="taxonomic scope" value="Bacteria"/>
</dbReference>
<keyword evidence="6 8" id="KW-1133">Transmembrane helix</keyword>
<protein>
    <submittedName>
        <fullName evidence="10">Cellobiose-specific PTS IIC</fullName>
    </submittedName>
</protein>
<evidence type="ECO:0000256" key="2">
    <source>
        <dbReference type="ARBA" id="ARBA00022448"/>
    </source>
</evidence>
<feature type="transmembrane region" description="Helical" evidence="8">
    <location>
        <begin position="216"/>
        <end position="237"/>
    </location>
</feature>
<dbReference type="EMBL" id="AYYX01000170">
    <property type="protein sequence ID" value="KRM81777.1"/>
    <property type="molecule type" value="Genomic_DNA"/>
</dbReference>
<feature type="transmembrane region" description="Helical" evidence="8">
    <location>
        <begin position="266"/>
        <end position="290"/>
    </location>
</feature>
<evidence type="ECO:0000256" key="7">
    <source>
        <dbReference type="ARBA" id="ARBA00023136"/>
    </source>
</evidence>
<dbReference type="PANTHER" id="PTHR33989:SF4">
    <property type="entry name" value="PTS SYSTEM N,N'-DIACETYLCHITOBIOSE-SPECIFIC EIIC COMPONENT"/>
    <property type="match status" value="1"/>
</dbReference>
<dbReference type="AlphaFoldDB" id="A0A0R2BQX0"/>
<name>A0A0R2BQX0_9LACO</name>
<keyword evidence="4" id="KW-0762">Sugar transport</keyword>
<dbReference type="GO" id="GO:0008982">
    <property type="term" value="F:protein-N(PI)-phosphohistidine-sugar phosphotransferase activity"/>
    <property type="evidence" value="ECO:0007669"/>
    <property type="project" value="InterPro"/>
</dbReference>
<comment type="caution">
    <text evidence="10">The sequence shown here is derived from an EMBL/GenBank/DDBJ whole genome shotgun (WGS) entry which is preliminary data.</text>
</comment>
<feature type="transmembrane region" description="Helical" evidence="8">
    <location>
        <begin position="150"/>
        <end position="171"/>
    </location>
</feature>
<dbReference type="GO" id="GO:0005886">
    <property type="term" value="C:plasma membrane"/>
    <property type="evidence" value="ECO:0007669"/>
    <property type="project" value="UniProtKB-SubCell"/>
</dbReference>
<dbReference type="InterPro" id="IPR051088">
    <property type="entry name" value="PTS_Sugar-EIIC/EIIB"/>
</dbReference>
<evidence type="ECO:0000256" key="5">
    <source>
        <dbReference type="ARBA" id="ARBA00022692"/>
    </source>
</evidence>
<feature type="transmembrane region" description="Helical" evidence="8">
    <location>
        <begin position="7"/>
        <end position="25"/>
    </location>
</feature>